<evidence type="ECO:0000313" key="1">
    <source>
        <dbReference type="EMBL" id="TWX54347.1"/>
    </source>
</evidence>
<name>A0A5C6Q3L7_9GAMM</name>
<reference evidence="2 4" key="1">
    <citation type="submission" date="2019-07" db="EMBL/GenBank/DDBJ databases">
        <title>Genomes of sea-ice associated Colwellia species.</title>
        <authorList>
            <person name="Bowman J.P."/>
        </authorList>
    </citation>
    <scope>NUCLEOTIDE SEQUENCE [LARGE SCALE GENOMIC DNA]</scope>
    <source>
        <strain evidence="1 3">ACAM 607</strain>
        <strain evidence="2 4">IC036</strain>
    </source>
</reference>
<proteinExistence type="predicted"/>
<evidence type="ECO:0000313" key="4">
    <source>
        <dbReference type="Proteomes" id="UP000321917"/>
    </source>
</evidence>
<dbReference type="AlphaFoldDB" id="A0A5C6Q3L7"/>
<dbReference type="EMBL" id="VOLQ01000048">
    <property type="protein sequence ID" value="TWX63237.1"/>
    <property type="molecule type" value="Genomic_DNA"/>
</dbReference>
<dbReference type="EMBL" id="VOLR01000036">
    <property type="protein sequence ID" value="TWX54347.1"/>
    <property type="molecule type" value="Genomic_DNA"/>
</dbReference>
<keyword evidence="3" id="KW-1185">Reference proteome</keyword>
<comment type="caution">
    <text evidence="2">The sequence shown here is derived from an EMBL/GenBank/DDBJ whole genome shotgun (WGS) entry which is preliminary data.</text>
</comment>
<dbReference type="Proteomes" id="UP000321525">
    <property type="component" value="Unassembled WGS sequence"/>
</dbReference>
<dbReference type="OrthoDB" id="6228129at2"/>
<evidence type="ECO:0000313" key="2">
    <source>
        <dbReference type="EMBL" id="TWX63237.1"/>
    </source>
</evidence>
<sequence>MKITVVFIVVLLLLTATDVFSFEAKKVDVGDLISKEQFSLYKDVGEFIEHSPKFTIEVKPEPEDIAEYGTDVVKSLTGSDCDRDGIMDDNAKCNAVYYKLWMRYER</sequence>
<dbReference type="Proteomes" id="UP000321917">
    <property type="component" value="Unassembled WGS sequence"/>
</dbReference>
<evidence type="ECO:0000313" key="3">
    <source>
        <dbReference type="Proteomes" id="UP000321525"/>
    </source>
</evidence>
<accession>A0A5C6Q3L7</accession>
<organism evidence="2 4">
    <name type="scientific">Colwellia hornerae</name>
    <dbReference type="NCBI Taxonomy" id="89402"/>
    <lineage>
        <taxon>Bacteria</taxon>
        <taxon>Pseudomonadati</taxon>
        <taxon>Pseudomonadota</taxon>
        <taxon>Gammaproteobacteria</taxon>
        <taxon>Alteromonadales</taxon>
        <taxon>Colwelliaceae</taxon>
        <taxon>Colwellia</taxon>
    </lineage>
</organism>
<dbReference type="RefSeq" id="WP_146800994.1">
    <property type="nucleotide sequence ID" value="NZ_VOLP01000035.1"/>
</dbReference>
<protein>
    <submittedName>
        <fullName evidence="2">Uncharacterized protein</fullName>
    </submittedName>
</protein>
<gene>
    <name evidence="1" type="ORF">ESZ26_17835</name>
    <name evidence="2" type="ORF">ESZ27_17420</name>
</gene>